<organism evidence="2 3">
    <name type="scientific">Acidiluteibacter ferrifornacis</name>
    <dbReference type="NCBI Taxonomy" id="2692424"/>
    <lineage>
        <taxon>Bacteria</taxon>
        <taxon>Pseudomonadati</taxon>
        <taxon>Bacteroidota</taxon>
        <taxon>Flavobacteriia</taxon>
        <taxon>Flavobacteriales</taxon>
        <taxon>Cryomorphaceae</taxon>
        <taxon>Acidiluteibacter</taxon>
    </lineage>
</organism>
<dbReference type="Proteomes" id="UP000470771">
    <property type="component" value="Unassembled WGS sequence"/>
</dbReference>
<dbReference type="InterPro" id="IPR000727">
    <property type="entry name" value="T_SNARE_dom"/>
</dbReference>
<reference evidence="2 3" key="1">
    <citation type="submission" date="2019-12" db="EMBL/GenBank/DDBJ databases">
        <authorList>
            <person name="Zhao J."/>
        </authorList>
    </citation>
    <scope>NUCLEOTIDE SEQUENCE [LARGE SCALE GENOMIC DNA]</scope>
    <source>
        <strain evidence="2 3">S-15</strain>
    </source>
</reference>
<dbReference type="Pfam" id="PF02470">
    <property type="entry name" value="MlaD"/>
    <property type="match status" value="1"/>
</dbReference>
<evidence type="ECO:0000259" key="1">
    <source>
        <dbReference type="PROSITE" id="PS50192"/>
    </source>
</evidence>
<dbReference type="PANTHER" id="PTHR33371:SF4">
    <property type="entry name" value="INTERMEMBRANE PHOSPHOLIPID TRANSPORT SYSTEM BINDING PROTEIN MLAD"/>
    <property type="match status" value="1"/>
</dbReference>
<gene>
    <name evidence="2" type="ORF">GQN54_09110</name>
</gene>
<protein>
    <submittedName>
        <fullName evidence="2">MCE family protein</fullName>
    </submittedName>
</protein>
<dbReference type="AlphaFoldDB" id="A0A6N9NK78"/>
<evidence type="ECO:0000313" key="2">
    <source>
        <dbReference type="EMBL" id="NBG66274.1"/>
    </source>
</evidence>
<name>A0A6N9NK78_9FLAO</name>
<dbReference type="PROSITE" id="PS50192">
    <property type="entry name" value="T_SNARE"/>
    <property type="match status" value="1"/>
</dbReference>
<keyword evidence="3" id="KW-1185">Reference proteome</keyword>
<accession>A0A6N9NK78</accession>
<comment type="caution">
    <text evidence="2">The sequence shown here is derived from an EMBL/GenBank/DDBJ whole genome shotgun (WGS) entry which is preliminary data.</text>
</comment>
<dbReference type="RefSeq" id="WP_160633231.1">
    <property type="nucleotide sequence ID" value="NZ_WWNE01000007.1"/>
</dbReference>
<sequence>MKVKKEVKVGFIVLLSIGLLFWGANFLKGKDVFSKEIKLYGVYPRVDGLGVSNPVIINGFKIGRVTKIYFDPKMNGDLIVQFSIDNTDFEVPSDTRAKIVSADILGSKSIELVLGTSLTYVQNGDTLNSDIEASLSEEVNQQILPLKRKAEDLIQTVDSAIMVVSAIFNKDARNDLNQSFGSIKRSLLTFEMTAKRIDDMIREEKEHFSAIFANVESISTNLKNNNENLSEAISNINQISDSLAQSNLKQTINNAALAMESASIVLKQIENGEGTVGQLLNNDTLYTNLEAAAKDLDKLFLDLRLNPERYVHFSIFGRKNKDKD</sequence>
<dbReference type="InterPro" id="IPR003399">
    <property type="entry name" value="Mce/MlaD"/>
</dbReference>
<proteinExistence type="predicted"/>
<dbReference type="EMBL" id="WWNE01000007">
    <property type="protein sequence ID" value="NBG66274.1"/>
    <property type="molecule type" value="Genomic_DNA"/>
</dbReference>
<evidence type="ECO:0000313" key="3">
    <source>
        <dbReference type="Proteomes" id="UP000470771"/>
    </source>
</evidence>
<feature type="domain" description="T-SNARE coiled-coil homology" evidence="1">
    <location>
        <begin position="170"/>
        <end position="232"/>
    </location>
</feature>
<dbReference type="InterPro" id="IPR052336">
    <property type="entry name" value="MlaD_Phospholipid_Transporter"/>
</dbReference>
<dbReference type="PANTHER" id="PTHR33371">
    <property type="entry name" value="INTERMEMBRANE PHOSPHOLIPID TRANSPORT SYSTEM BINDING PROTEIN MLAD-RELATED"/>
    <property type="match status" value="1"/>
</dbReference>